<dbReference type="Pfam" id="PF08238">
    <property type="entry name" value="Sel1"/>
    <property type="match status" value="2"/>
</dbReference>
<feature type="region of interest" description="Disordered" evidence="2">
    <location>
        <begin position="1"/>
        <end position="71"/>
    </location>
</feature>
<proteinExistence type="inferred from homology"/>
<dbReference type="EMBL" id="AGNL01005470">
    <property type="protein sequence ID" value="EJK72690.1"/>
    <property type="molecule type" value="Genomic_DNA"/>
</dbReference>
<dbReference type="PANTHER" id="PTHR11102:SF160">
    <property type="entry name" value="ERAD-ASSOCIATED E3 UBIQUITIN-PROTEIN LIGASE COMPONENT HRD3"/>
    <property type="match status" value="1"/>
</dbReference>
<evidence type="ECO:0000256" key="1">
    <source>
        <dbReference type="ARBA" id="ARBA00038101"/>
    </source>
</evidence>
<dbReference type="PANTHER" id="PTHR11102">
    <property type="entry name" value="SEL-1-LIKE PROTEIN"/>
    <property type="match status" value="1"/>
</dbReference>
<dbReference type="SUPFAM" id="SSF81901">
    <property type="entry name" value="HCP-like"/>
    <property type="match status" value="1"/>
</dbReference>
<comment type="similarity">
    <text evidence="1">Belongs to the sel-1 family.</text>
</comment>
<gene>
    <name evidence="3" type="ORF">THAOC_05753</name>
</gene>
<dbReference type="AlphaFoldDB" id="K0T502"/>
<dbReference type="InterPro" id="IPR006597">
    <property type="entry name" value="Sel1-like"/>
</dbReference>
<organism evidence="3 4">
    <name type="scientific">Thalassiosira oceanica</name>
    <name type="common">Marine diatom</name>
    <dbReference type="NCBI Taxonomy" id="159749"/>
    <lineage>
        <taxon>Eukaryota</taxon>
        <taxon>Sar</taxon>
        <taxon>Stramenopiles</taxon>
        <taxon>Ochrophyta</taxon>
        <taxon>Bacillariophyta</taxon>
        <taxon>Coscinodiscophyceae</taxon>
        <taxon>Thalassiosirophycidae</taxon>
        <taxon>Thalassiosirales</taxon>
        <taxon>Thalassiosiraceae</taxon>
        <taxon>Thalassiosira</taxon>
    </lineage>
</organism>
<protein>
    <recommendedName>
        <fullName evidence="5">RING-type domain-containing protein</fullName>
    </recommendedName>
</protein>
<dbReference type="eggNOG" id="ENOG502S2H7">
    <property type="taxonomic scope" value="Eukaryota"/>
</dbReference>
<dbReference type="Gene3D" id="1.25.40.10">
    <property type="entry name" value="Tetratricopeptide repeat domain"/>
    <property type="match status" value="1"/>
</dbReference>
<keyword evidence="4" id="KW-1185">Reference proteome</keyword>
<name>K0T502_THAOC</name>
<accession>K0T502</accession>
<evidence type="ECO:0000313" key="4">
    <source>
        <dbReference type="Proteomes" id="UP000266841"/>
    </source>
</evidence>
<dbReference type="InterPro" id="IPR011990">
    <property type="entry name" value="TPR-like_helical_dom_sf"/>
</dbReference>
<feature type="region of interest" description="Disordered" evidence="2">
    <location>
        <begin position="447"/>
        <end position="466"/>
    </location>
</feature>
<feature type="compositionally biased region" description="Polar residues" evidence="2">
    <location>
        <begin position="14"/>
        <end position="47"/>
    </location>
</feature>
<feature type="non-terminal residue" evidence="3">
    <location>
        <position position="1"/>
    </location>
</feature>
<dbReference type="InterPro" id="IPR050767">
    <property type="entry name" value="Sel1_AlgK"/>
</dbReference>
<dbReference type="SMART" id="SM00671">
    <property type="entry name" value="SEL1"/>
    <property type="match status" value="2"/>
</dbReference>
<evidence type="ECO:0008006" key="5">
    <source>
        <dbReference type="Google" id="ProtNLM"/>
    </source>
</evidence>
<feature type="compositionally biased region" description="Gly residues" evidence="2">
    <location>
        <begin position="452"/>
        <end position="461"/>
    </location>
</feature>
<comment type="caution">
    <text evidence="3">The sequence shown here is derived from an EMBL/GenBank/DDBJ whole genome shotgun (WGS) entry which is preliminary data.</text>
</comment>
<reference evidence="3 4" key="1">
    <citation type="journal article" date="2012" name="Genome Biol.">
        <title>Genome and low-iron response of an oceanic diatom adapted to chronic iron limitation.</title>
        <authorList>
            <person name="Lommer M."/>
            <person name="Specht M."/>
            <person name="Roy A.S."/>
            <person name="Kraemer L."/>
            <person name="Andreson R."/>
            <person name="Gutowska M.A."/>
            <person name="Wolf J."/>
            <person name="Bergner S.V."/>
            <person name="Schilhabel M.B."/>
            <person name="Klostermeier U.C."/>
            <person name="Beiko R.G."/>
            <person name="Rosenstiel P."/>
            <person name="Hippler M."/>
            <person name="Laroche J."/>
        </authorList>
    </citation>
    <scope>NUCLEOTIDE SEQUENCE [LARGE SCALE GENOMIC DNA]</scope>
    <source>
        <strain evidence="3 4">CCMP1005</strain>
    </source>
</reference>
<sequence length="481" mass="51402">ASLFKPRHQPQPPTATNAKHVSPTHTQAATNEARNSATQRGTKASSSGGAGRRAPIDAEGRGKAKDNSRGTEWLCAAVPGKDVREDGAMGGADDRPAAEVAIYSERLLNEGHERWEGHRCPICYLYIGLPPHEHAKMNQCCMKLVCNGCELAAQVRGLRGWPFCRTPPPTDDASELAMIQKRVGKGDAAAINHLAGQHCFGYLGLTKDVPRAIELWTKAAELGSVEAHDSLGYKYYRGAGVDEDKPRGIQHWQEAAMRGHVTSRHCLGIAECTEGNYELAVQHLMISAKMGIEKSVNAIKEMFMEGLATKAQYAEALRGYGDAVEEMKSHQREEAKRLGRGPGDHLSPQAECISDRTSYAPEAVPLPAIAATVSVSRTVSLGLGQAVLLPDSAERSAKVGREAGASVRLGTATAQAPSSVAQSRGGRTVPARLRGSSRDRVARPLGLATRSTGGGEAGGTVGRRPGLAFFSPPLQTRRVFR</sequence>
<evidence type="ECO:0000256" key="2">
    <source>
        <dbReference type="SAM" id="MobiDB-lite"/>
    </source>
</evidence>
<feature type="compositionally biased region" description="Basic and acidic residues" evidence="2">
    <location>
        <begin position="54"/>
        <end position="69"/>
    </location>
</feature>
<evidence type="ECO:0000313" key="3">
    <source>
        <dbReference type="EMBL" id="EJK72690.1"/>
    </source>
</evidence>
<dbReference type="Proteomes" id="UP000266841">
    <property type="component" value="Unassembled WGS sequence"/>
</dbReference>